<accession>A0A6A6T6N7</accession>
<feature type="compositionally biased region" description="Polar residues" evidence="1">
    <location>
        <begin position="375"/>
        <end position="386"/>
    </location>
</feature>
<feature type="compositionally biased region" description="Pro residues" evidence="1">
    <location>
        <begin position="411"/>
        <end position="429"/>
    </location>
</feature>
<feature type="region of interest" description="Disordered" evidence="1">
    <location>
        <begin position="212"/>
        <end position="235"/>
    </location>
</feature>
<dbReference type="AlphaFoldDB" id="A0A6A6T6N7"/>
<feature type="compositionally biased region" description="Pro residues" evidence="1">
    <location>
        <begin position="492"/>
        <end position="504"/>
    </location>
</feature>
<keyword evidence="2" id="KW-0732">Signal</keyword>
<dbReference type="Proteomes" id="UP000799324">
    <property type="component" value="Unassembled WGS sequence"/>
</dbReference>
<feature type="signal peptide" evidence="2">
    <location>
        <begin position="1"/>
        <end position="19"/>
    </location>
</feature>
<reference evidence="3" key="1">
    <citation type="journal article" date="2020" name="Stud. Mycol.">
        <title>101 Dothideomycetes genomes: a test case for predicting lifestyles and emergence of pathogens.</title>
        <authorList>
            <person name="Haridas S."/>
            <person name="Albert R."/>
            <person name="Binder M."/>
            <person name="Bloem J."/>
            <person name="Labutti K."/>
            <person name="Salamov A."/>
            <person name="Andreopoulos B."/>
            <person name="Baker S."/>
            <person name="Barry K."/>
            <person name="Bills G."/>
            <person name="Bluhm B."/>
            <person name="Cannon C."/>
            <person name="Castanera R."/>
            <person name="Culley D."/>
            <person name="Daum C."/>
            <person name="Ezra D."/>
            <person name="Gonzalez J."/>
            <person name="Henrissat B."/>
            <person name="Kuo A."/>
            <person name="Liang C."/>
            <person name="Lipzen A."/>
            <person name="Lutzoni F."/>
            <person name="Magnuson J."/>
            <person name="Mondo S."/>
            <person name="Nolan M."/>
            <person name="Ohm R."/>
            <person name="Pangilinan J."/>
            <person name="Park H.-J."/>
            <person name="Ramirez L."/>
            <person name="Alfaro M."/>
            <person name="Sun H."/>
            <person name="Tritt A."/>
            <person name="Yoshinaga Y."/>
            <person name="Zwiers L.-H."/>
            <person name="Turgeon B."/>
            <person name="Goodwin S."/>
            <person name="Spatafora J."/>
            <person name="Crous P."/>
            <person name="Grigoriev I."/>
        </authorList>
    </citation>
    <scope>NUCLEOTIDE SEQUENCE</scope>
    <source>
        <strain evidence="3">CBS 122681</strain>
    </source>
</reference>
<name>A0A6A6T6N7_9PLEO</name>
<feature type="compositionally biased region" description="Low complexity" evidence="1">
    <location>
        <begin position="481"/>
        <end position="491"/>
    </location>
</feature>
<feature type="compositionally biased region" description="Low complexity" evidence="1">
    <location>
        <begin position="528"/>
        <end position="541"/>
    </location>
</feature>
<keyword evidence="4" id="KW-1185">Reference proteome</keyword>
<evidence type="ECO:0000256" key="1">
    <source>
        <dbReference type="SAM" id="MobiDB-lite"/>
    </source>
</evidence>
<feature type="compositionally biased region" description="Low complexity" evidence="1">
    <location>
        <begin position="355"/>
        <end position="368"/>
    </location>
</feature>
<evidence type="ECO:0000313" key="3">
    <source>
        <dbReference type="EMBL" id="KAF2654488.1"/>
    </source>
</evidence>
<feature type="region of interest" description="Disordered" evidence="1">
    <location>
        <begin position="469"/>
        <end position="548"/>
    </location>
</feature>
<feature type="compositionally biased region" description="Low complexity" evidence="1">
    <location>
        <begin position="214"/>
        <end position="235"/>
    </location>
</feature>
<feature type="chain" id="PRO_5025500861" evidence="2">
    <location>
        <begin position="20"/>
        <end position="756"/>
    </location>
</feature>
<protein>
    <submittedName>
        <fullName evidence="3">Uncharacterized protein</fullName>
    </submittedName>
</protein>
<dbReference type="EMBL" id="MU004363">
    <property type="protein sequence ID" value="KAF2654488.1"/>
    <property type="molecule type" value="Genomic_DNA"/>
</dbReference>
<sequence length="756" mass="82590">MSGLEPLAVIAAVSAVVSAFHGGAELIAHIKKKRRRRTSKSQTQQDFEEKQLQDSLEAGETQVAQRFEDQIRELGDIVRVGDAIARDRLLHITIVIQAEIIKSLHLAVKYDNAILNLGILHEASIVNRKDSITTLDELKQRILITRPLQRNLVRADEASPNMRTSMESVQSFRTAKMAPVPDNSVPPGVTFVAPGDAGGSKTGLAKYFSLKRNGSGSSTSSQRRPISSTPIPTTSPALNHLLQGSDNPETIMKDIDEIISTYQAWGIKDYSDEWNGSRPGGSKRDTLAILNGGDNFKRDTVDLNRDALLLLRNLPPTPEETLETQESTEYPAVNYNFDQRPPPAGVKPLPQIPESRMSTWSRSSSVYSDTIPPSLYSNDSRSSYESAASPDGSWRRPAALPYPPLSTTQRPHPPPLFTSPQRPQTPPTVPFMLPMPSGSETAPGTTFAAPARPRTPLTEEDAILRAGRTRVHLVPDGNPLASSSSNGRPGPSIIPPPASAPAPPVRQASGSSLTYTRSNSTTLSHSRSNSLATATMSSTSSPILASPIHTRTIAGPAPSSNENIMSGRPCKDNNYWGFCKGSWTIREDVKKGLGLQTRPDGMYNTFQVWQCKSCNFEAPTFYTPHPTKKNKKDTIFDPNIYTSAVGIKYRWIFLAKSHVKNKNHATAATRGPKASKTVGARDEAADGDCNYGCVICSVEGSVTGIYGNVETLMNHIFMEHVRSMSEKTMVKSKCILGREAGREEDWDLNIPMRDVL</sequence>
<gene>
    <name evidence="3" type="ORF">K491DRAFT_693796</name>
</gene>
<feature type="region of interest" description="Disordered" evidence="1">
    <location>
        <begin position="316"/>
        <end position="456"/>
    </location>
</feature>
<dbReference type="OrthoDB" id="25896at2759"/>
<proteinExistence type="predicted"/>
<evidence type="ECO:0000256" key="2">
    <source>
        <dbReference type="SAM" id="SignalP"/>
    </source>
</evidence>
<feature type="compositionally biased region" description="Polar residues" evidence="1">
    <location>
        <begin position="508"/>
        <end position="527"/>
    </location>
</feature>
<organism evidence="3 4">
    <name type="scientific">Lophiostoma macrostomum CBS 122681</name>
    <dbReference type="NCBI Taxonomy" id="1314788"/>
    <lineage>
        <taxon>Eukaryota</taxon>
        <taxon>Fungi</taxon>
        <taxon>Dikarya</taxon>
        <taxon>Ascomycota</taxon>
        <taxon>Pezizomycotina</taxon>
        <taxon>Dothideomycetes</taxon>
        <taxon>Pleosporomycetidae</taxon>
        <taxon>Pleosporales</taxon>
        <taxon>Lophiostomataceae</taxon>
        <taxon>Lophiostoma</taxon>
    </lineage>
</organism>
<evidence type="ECO:0000313" key="4">
    <source>
        <dbReference type="Proteomes" id="UP000799324"/>
    </source>
</evidence>